<evidence type="ECO:0000256" key="1">
    <source>
        <dbReference type="SAM" id="MobiDB-lite"/>
    </source>
</evidence>
<comment type="caution">
    <text evidence="2">The sequence shown here is derived from an EMBL/GenBank/DDBJ whole genome shotgun (WGS) entry which is preliminary data.</text>
</comment>
<evidence type="ECO:0000313" key="3">
    <source>
        <dbReference type="Proteomes" id="UP001172155"/>
    </source>
</evidence>
<proteinExistence type="predicted"/>
<keyword evidence="3" id="KW-1185">Reference proteome</keyword>
<evidence type="ECO:0000313" key="2">
    <source>
        <dbReference type="EMBL" id="KAK0740898.1"/>
    </source>
</evidence>
<accession>A0AA40EKB6</accession>
<dbReference type="EMBL" id="JAUKUD010000006">
    <property type="protein sequence ID" value="KAK0740898.1"/>
    <property type="molecule type" value="Genomic_DNA"/>
</dbReference>
<protein>
    <submittedName>
        <fullName evidence="2">Uncharacterized protein</fullName>
    </submittedName>
</protein>
<dbReference type="Proteomes" id="UP001172155">
    <property type="component" value="Unassembled WGS sequence"/>
</dbReference>
<feature type="region of interest" description="Disordered" evidence="1">
    <location>
        <begin position="113"/>
        <end position="133"/>
    </location>
</feature>
<dbReference type="AlphaFoldDB" id="A0AA40EKB6"/>
<reference evidence="2" key="1">
    <citation type="submission" date="2023-06" db="EMBL/GenBank/DDBJ databases">
        <title>Genome-scale phylogeny and comparative genomics of the fungal order Sordariales.</title>
        <authorList>
            <consortium name="Lawrence Berkeley National Laboratory"/>
            <person name="Hensen N."/>
            <person name="Bonometti L."/>
            <person name="Westerberg I."/>
            <person name="Brannstrom I.O."/>
            <person name="Guillou S."/>
            <person name="Cros-Aarteil S."/>
            <person name="Calhoun S."/>
            <person name="Haridas S."/>
            <person name="Kuo A."/>
            <person name="Mondo S."/>
            <person name="Pangilinan J."/>
            <person name="Riley R."/>
            <person name="LaButti K."/>
            <person name="Andreopoulos B."/>
            <person name="Lipzen A."/>
            <person name="Chen C."/>
            <person name="Yanf M."/>
            <person name="Daum C."/>
            <person name="Ng V."/>
            <person name="Clum A."/>
            <person name="Steindorff A."/>
            <person name="Ohm R."/>
            <person name="Martin F."/>
            <person name="Silar P."/>
            <person name="Natvig D."/>
            <person name="Lalanne C."/>
            <person name="Gautier V."/>
            <person name="Ament-velasquez S.L."/>
            <person name="Kruys A."/>
            <person name="Hutchinson M.I."/>
            <person name="Powell A.J."/>
            <person name="Barry K."/>
            <person name="Miller A.N."/>
            <person name="Grigoriev I.V."/>
            <person name="Debuchy R."/>
            <person name="Gladieux P."/>
            <person name="Thoren M.H."/>
            <person name="Johannesson H."/>
        </authorList>
    </citation>
    <scope>NUCLEOTIDE SEQUENCE</scope>
    <source>
        <strain evidence="2">SMH3187-1</strain>
    </source>
</reference>
<sequence length="233" mass="25935">MPSPPTPNFQHGAKPRARLSARLPTITHARNHAWGRRPPVSATPSVRRLWRSGGWGSPLVRFLPSPPTLSGPELEGDDANLPRRRIWEDSQRLKTMGVLPFAPSILGAFKTTGPPIESRHLREPPKPTSPTAVRNTVESDSEIAVAAEKAWRECLDIDPALYLAQLINLRGPGRTHPSHAARASRFARFPVRDLTAGRVCRHGRDLFVTMGDQKLASRGSHHDWKPRGVRRVR</sequence>
<name>A0AA40EKB6_9PEZI</name>
<organism evidence="2 3">
    <name type="scientific">Schizothecium vesticola</name>
    <dbReference type="NCBI Taxonomy" id="314040"/>
    <lineage>
        <taxon>Eukaryota</taxon>
        <taxon>Fungi</taxon>
        <taxon>Dikarya</taxon>
        <taxon>Ascomycota</taxon>
        <taxon>Pezizomycotina</taxon>
        <taxon>Sordariomycetes</taxon>
        <taxon>Sordariomycetidae</taxon>
        <taxon>Sordariales</taxon>
        <taxon>Schizotheciaceae</taxon>
        <taxon>Schizothecium</taxon>
    </lineage>
</organism>
<gene>
    <name evidence="2" type="ORF">B0T18DRAFT_418957</name>
</gene>